<evidence type="ECO:0000256" key="2">
    <source>
        <dbReference type="SAM" id="MobiDB-lite"/>
    </source>
</evidence>
<dbReference type="InterPro" id="IPR016024">
    <property type="entry name" value="ARM-type_fold"/>
</dbReference>
<sequence>MDDAKTEIYLEDLQHLVDDAKRMMNDPSMKQQIMEMNLKLREDLTKAFECYIQLLTKCDKLQRDKIQLNYEIAKMKETGQSKIDSLEKRIKLLERTIEERDRSHQSIIETYEARIAKFRADLEHEKNEKLIILRDFNSLKTKYYEEIKSSPESQFQDILKDKSLLLIKLDKMGAELDSYKLRLIENEIKAKRETLERMEISNARRIKTKYRRMKFIGEPKSFQEILNLMSSLEGYPLKSKERLAALEEFCIYANSNEENLEKLRTLNGARHAAKSLASTDASIVVRALVFGAMLTKSNPKVCETFIEQGAINYIIEYLNSSNENFRVESLYVLQQISEFQVSQQIFSKFNVLSRVIILLEEGLQMKSDVGFEQAVSSIKIIKNFVFISPPEKSTQELHNQGGIQSLCKCFFSQEKIIRKTAIEILAQLKLTDEATIEIANLGMISLTLKLMQQQDYSTQLNATKLFRNITQRHTVLIDIIQNESLSNLVDGVKQQSTKDVKLIYLESIYNLSLINECIPELCRHGLINNLSNFFSLAGDKDIVRISAQVMDQICRNGILIDLVYKVIRFNDLVASMNLYKDLQTSQYCFHIAKTFSKYQRMSTELMKRKKDIIDYIMDCLRDQELPVTEKRYSLQLVPFLAVDPEALELFNRARLEDCLIDLLKDPKSNDKIIRQVLKSLIMMHASTISMDQDSQIGKIFIDKDGLKLLLNLLDARIADDNINWKIMQSLVQALFVLCFKEKNLKNLKSENILRRLVDLLVKAMEQKMFEVLISILKLFTFFTDDQTTWSQIICREVVRGCLLSLQTKEKIDKKFIIALIYEIPWPEGIGRLINTSFTDEPVAVSLILGNFNRTAKQEKNDWFDIQIPAHMKRASQGNFGIRQDDLPPTPGPLRPGTLQKVVQQNLANLGLDRNRQKLDFIERPQSQVTMRSGNTLNKPFGGPTAYSGGIIGNYDPISKDVVPLMNKNEREKNIQIGLTAHNLQLLNQPKPVAEQGKTRQNFVQNFLSQMENTVIIIIINFNILQDRQKAQNRMRAVSNMRGAGLNNIDANLDLVPFDSVSNPNRSVRHESVGRPAILNKKLLNGGGLRPEMDSFYQDLTGQIIDQVVKQQGAKRPIHFENIQYKFEFRTIRIQFKCINNYNQSHYYKKQSYYHHQRKNSFQRHSSSRNKDSRRQLVPLASKPYREEFLEVQVLASSQPVLYRKENLKREPQFKASDQYLSTSLANNHPQRLGDKDMQEDLVEQGYKDQHFRPVSQCEDKSNRVAMPIKTYEEMSWNDDQQFSVNLQDRFCYESKDSLRDLQFRDRAKLMPNSIQNKLIRDAKTKAPSRFIFATYCPGSPENTSQFLMKDYNERAYAYQKQYCNIMHENLIDDLGEEYYSSTTGALNKMGVRGGMTSALRQRQNTMLLSIKCSLINLFCKLFIKIQYRYVNFDMFDDFSLSDNDFKEPSCSYSSSGNQDESGCLALQVIKNPIELQPTLQFKKQQSYQLPSSLFDADSIPISLQIGNNRTDDSFEAEEQLNQKVYFEDYQLSQQLESGRLMLDELQNELILKKLIIQQIEKAQENHGQIQHHCQAEPEVEVQSQLSKKNQLLISEQI</sequence>
<name>A0A078B7E5_STYLE</name>
<protein>
    <submittedName>
        <fullName evidence="3">Uncharacterized protein</fullName>
    </submittedName>
</protein>
<evidence type="ECO:0000313" key="3">
    <source>
        <dbReference type="EMBL" id="CDW89222.1"/>
    </source>
</evidence>
<feature type="region of interest" description="Disordered" evidence="2">
    <location>
        <begin position="1154"/>
        <end position="1175"/>
    </location>
</feature>
<proteinExistence type="predicted"/>
<keyword evidence="1" id="KW-0175">Coiled coil</keyword>
<evidence type="ECO:0000313" key="4">
    <source>
        <dbReference type="Proteomes" id="UP000039865"/>
    </source>
</evidence>
<reference evidence="3 4" key="1">
    <citation type="submission" date="2014-06" db="EMBL/GenBank/DDBJ databases">
        <authorList>
            <person name="Swart Estienne"/>
        </authorList>
    </citation>
    <scope>NUCLEOTIDE SEQUENCE [LARGE SCALE GENOMIC DNA]</scope>
    <source>
        <strain evidence="3 4">130c</strain>
    </source>
</reference>
<dbReference type="InterPro" id="IPR000225">
    <property type="entry name" value="Armadillo"/>
</dbReference>
<dbReference type="Gene3D" id="1.25.10.10">
    <property type="entry name" value="Leucine-rich Repeat Variant"/>
    <property type="match status" value="3"/>
</dbReference>
<dbReference type="EMBL" id="CCKQ01017347">
    <property type="protein sequence ID" value="CDW89222.1"/>
    <property type="molecule type" value="Genomic_DNA"/>
</dbReference>
<feature type="compositionally biased region" description="Basic residues" evidence="2">
    <location>
        <begin position="1154"/>
        <end position="1167"/>
    </location>
</feature>
<gene>
    <name evidence="3" type="primary">Contig906.g987</name>
    <name evidence="3" type="ORF">STYLEM_18353</name>
</gene>
<dbReference type="SUPFAM" id="SSF48371">
    <property type="entry name" value="ARM repeat"/>
    <property type="match status" value="2"/>
</dbReference>
<feature type="coiled-coil region" evidence="1">
    <location>
        <begin position="58"/>
        <end position="128"/>
    </location>
</feature>
<accession>A0A078B7E5</accession>
<keyword evidence="4" id="KW-1185">Reference proteome</keyword>
<organism evidence="3 4">
    <name type="scientific">Stylonychia lemnae</name>
    <name type="common">Ciliate</name>
    <dbReference type="NCBI Taxonomy" id="5949"/>
    <lineage>
        <taxon>Eukaryota</taxon>
        <taxon>Sar</taxon>
        <taxon>Alveolata</taxon>
        <taxon>Ciliophora</taxon>
        <taxon>Intramacronucleata</taxon>
        <taxon>Spirotrichea</taxon>
        <taxon>Stichotrichia</taxon>
        <taxon>Sporadotrichida</taxon>
        <taxon>Oxytrichidae</taxon>
        <taxon>Stylonychinae</taxon>
        <taxon>Stylonychia</taxon>
    </lineage>
</organism>
<evidence type="ECO:0000256" key="1">
    <source>
        <dbReference type="SAM" id="Coils"/>
    </source>
</evidence>
<dbReference type="Proteomes" id="UP000039865">
    <property type="component" value="Unassembled WGS sequence"/>
</dbReference>
<dbReference type="InterPro" id="IPR011989">
    <property type="entry name" value="ARM-like"/>
</dbReference>
<dbReference type="SMART" id="SM00185">
    <property type="entry name" value="ARM"/>
    <property type="match status" value="4"/>
</dbReference>
<dbReference type="InParanoid" id="A0A078B7E5"/>
<dbReference type="OrthoDB" id="10491477at2759"/>